<keyword evidence="3" id="KW-1185">Reference proteome</keyword>
<feature type="transmembrane region" description="Helical" evidence="1">
    <location>
        <begin position="261"/>
        <end position="280"/>
    </location>
</feature>
<accession>A0A3M0CXK8</accession>
<reference evidence="2 3" key="1">
    <citation type="submission" date="2018-10" db="EMBL/GenBank/DDBJ databases">
        <title>Genomic Encyclopedia of Archaeal and Bacterial Type Strains, Phase II (KMG-II): from individual species to whole genera.</title>
        <authorList>
            <person name="Goeker M."/>
        </authorList>
    </citation>
    <scope>NUCLEOTIDE SEQUENCE [LARGE SCALE GENOMIC DNA]</scope>
    <source>
        <strain evidence="2 3">DSM 25217</strain>
    </source>
</reference>
<evidence type="ECO:0008006" key="4">
    <source>
        <dbReference type="Google" id="ProtNLM"/>
    </source>
</evidence>
<organism evidence="2 3">
    <name type="scientific">Eilatimonas milleporae</name>
    <dbReference type="NCBI Taxonomy" id="911205"/>
    <lineage>
        <taxon>Bacteria</taxon>
        <taxon>Pseudomonadati</taxon>
        <taxon>Pseudomonadota</taxon>
        <taxon>Alphaproteobacteria</taxon>
        <taxon>Kordiimonadales</taxon>
        <taxon>Kordiimonadaceae</taxon>
        <taxon>Eilatimonas</taxon>
    </lineage>
</organism>
<dbReference type="InParanoid" id="A0A3M0CXK8"/>
<gene>
    <name evidence="2" type="ORF">BXY39_0769</name>
</gene>
<feature type="transmembrane region" description="Helical" evidence="1">
    <location>
        <begin position="139"/>
        <end position="162"/>
    </location>
</feature>
<dbReference type="OrthoDB" id="264250at2"/>
<dbReference type="PANTHER" id="PTHR37422">
    <property type="entry name" value="TEICHURONIC ACID BIOSYNTHESIS PROTEIN TUAE"/>
    <property type="match status" value="1"/>
</dbReference>
<keyword evidence="1" id="KW-0472">Membrane</keyword>
<dbReference type="PANTHER" id="PTHR37422:SF13">
    <property type="entry name" value="LIPOPOLYSACCHARIDE BIOSYNTHESIS PROTEIN PA4999-RELATED"/>
    <property type="match status" value="1"/>
</dbReference>
<feature type="transmembrane region" description="Helical" evidence="1">
    <location>
        <begin position="341"/>
        <end position="365"/>
    </location>
</feature>
<dbReference type="EMBL" id="REFR01000009">
    <property type="protein sequence ID" value="RMB12276.1"/>
    <property type="molecule type" value="Genomic_DNA"/>
</dbReference>
<name>A0A3M0CXK8_9PROT</name>
<keyword evidence="1" id="KW-0812">Transmembrane</keyword>
<dbReference type="Proteomes" id="UP000271227">
    <property type="component" value="Unassembled WGS sequence"/>
</dbReference>
<sequence length="465" mass="50720">MTTPRQQPARHTGARRLAQGVGKALPPMPVTLLLLSFTLPAEASISLGSLRLSAYRIILIVLLFPALGRLMQNRRVPPAAPDMLICLHGLWAAMALIVTMGLGEGIETAGIYFIETFGGYLVARAYITTPDRFAAVVRLIFTVTAVLLVFAVMESLSGVHILREPFKAVFGGPGPHKIEPRLGLTRAFTSFEHPILFGVFAASAFSSTYYVLCGGLLNGKTVKKVMVVVGATFFSLSSGPFVALAFQMGLVGWDRITRGVANRWTILLSMFAGAWMVLTLLSNRSPVLVFISYMTFSAASAYNRVHIWTYGSAEVARHPLFGIGLNDWIRAPWMSSSMDNYWLITTMRYGIPAFVFLVLTVVLIARAQGRARRRDPFVKNCAKAWLVTFMGFALAGLTVHFWNALMVQFFFLIGCGMALTKVPATARPGQRGIAPNTVNGARVPISANPIPPGIRPQPKGQPSWA</sequence>
<dbReference type="RefSeq" id="WP_121937463.1">
    <property type="nucleotide sequence ID" value="NZ_REFR01000009.1"/>
</dbReference>
<feature type="transmembrane region" description="Helical" evidence="1">
    <location>
        <begin position="225"/>
        <end position="249"/>
    </location>
</feature>
<protein>
    <recommendedName>
        <fullName evidence="4">O-antigen ligase-like membrane protein</fullName>
    </recommendedName>
</protein>
<feature type="transmembrane region" description="Helical" evidence="1">
    <location>
        <begin position="83"/>
        <end position="103"/>
    </location>
</feature>
<feature type="transmembrane region" description="Helical" evidence="1">
    <location>
        <begin position="109"/>
        <end position="127"/>
    </location>
</feature>
<feature type="transmembrane region" description="Helical" evidence="1">
    <location>
        <begin position="195"/>
        <end position="213"/>
    </location>
</feature>
<feature type="transmembrane region" description="Helical" evidence="1">
    <location>
        <begin position="287"/>
        <end position="305"/>
    </location>
</feature>
<evidence type="ECO:0000256" key="1">
    <source>
        <dbReference type="SAM" id="Phobius"/>
    </source>
</evidence>
<evidence type="ECO:0000313" key="2">
    <source>
        <dbReference type="EMBL" id="RMB12276.1"/>
    </source>
</evidence>
<dbReference type="InterPro" id="IPR051533">
    <property type="entry name" value="WaaL-like"/>
</dbReference>
<comment type="caution">
    <text evidence="2">The sequence shown here is derived from an EMBL/GenBank/DDBJ whole genome shotgun (WGS) entry which is preliminary data.</text>
</comment>
<evidence type="ECO:0000313" key="3">
    <source>
        <dbReference type="Proteomes" id="UP000271227"/>
    </source>
</evidence>
<dbReference type="AlphaFoldDB" id="A0A3M0CXK8"/>
<feature type="transmembrane region" description="Helical" evidence="1">
    <location>
        <begin position="53"/>
        <end position="71"/>
    </location>
</feature>
<keyword evidence="1" id="KW-1133">Transmembrane helix</keyword>
<proteinExistence type="predicted"/>